<name>M1MFD9_9CLOT</name>
<evidence type="ECO:0000256" key="1">
    <source>
        <dbReference type="ARBA" id="ARBA00006738"/>
    </source>
</evidence>
<keyword evidence="3" id="KW-0540">Nuclease</keyword>
<dbReference type="HOGENOM" id="CLU_115353_2_1_9"/>
<dbReference type="Gene3D" id="3.40.1350.10">
    <property type="match status" value="1"/>
</dbReference>
<organism evidence="3 4">
    <name type="scientific">Clostridium saccharoperbutylacetonicum N1-4(HMT)</name>
    <dbReference type="NCBI Taxonomy" id="931276"/>
    <lineage>
        <taxon>Bacteria</taxon>
        <taxon>Bacillati</taxon>
        <taxon>Bacillota</taxon>
        <taxon>Clostridia</taxon>
        <taxon>Eubacteriales</taxon>
        <taxon>Clostridiaceae</taxon>
        <taxon>Clostridium</taxon>
    </lineage>
</organism>
<dbReference type="OrthoDB" id="9802516at2"/>
<protein>
    <recommendedName>
        <fullName evidence="2">UPF0102 protein Cspa_c13210</fullName>
    </recommendedName>
</protein>
<keyword evidence="3" id="KW-0255">Endonuclease</keyword>
<dbReference type="PANTHER" id="PTHR34039">
    <property type="entry name" value="UPF0102 PROTEIN YRAN"/>
    <property type="match status" value="1"/>
</dbReference>
<dbReference type="InterPro" id="IPR003509">
    <property type="entry name" value="UPF0102_YraN-like"/>
</dbReference>
<dbReference type="RefSeq" id="WP_015391416.1">
    <property type="nucleotide sequence ID" value="NC_020291.1"/>
</dbReference>
<evidence type="ECO:0000313" key="3">
    <source>
        <dbReference type="EMBL" id="AGF55093.1"/>
    </source>
</evidence>
<keyword evidence="3" id="KW-0378">Hydrolase</keyword>
<dbReference type="AlphaFoldDB" id="M1MFD9"/>
<proteinExistence type="inferred from homology"/>
<sequence>MKRSNKDIGSYCEELATQYLKNKNYNILDRNFRNHLGEIDIICIKNNLLIILEVKGRYNYSFGLPKESVNYTKQMSIINITKSYINYKKLFNINIRFDIIEVYLNSYNTLFKINHITDAFRL</sequence>
<gene>
    <name evidence="3" type="ORF">Cspa_c13210</name>
</gene>
<dbReference type="InterPro" id="IPR011856">
    <property type="entry name" value="tRNA_endonuc-like_dom_sf"/>
</dbReference>
<dbReference type="SUPFAM" id="SSF52980">
    <property type="entry name" value="Restriction endonuclease-like"/>
    <property type="match status" value="1"/>
</dbReference>
<reference evidence="3 4" key="1">
    <citation type="submission" date="2013-02" db="EMBL/GenBank/DDBJ databases">
        <title>Genome sequence of Clostridium saccharoperbutylacetonicum N1-4(HMT).</title>
        <authorList>
            <person name="Poehlein A."/>
            <person name="Daniel R."/>
        </authorList>
    </citation>
    <scope>NUCLEOTIDE SEQUENCE [LARGE SCALE GENOMIC DNA]</scope>
    <source>
        <strain evidence="4">N1-4(HMT)</strain>
    </source>
</reference>
<dbReference type="eggNOG" id="COG0792">
    <property type="taxonomic scope" value="Bacteria"/>
</dbReference>
<dbReference type="PATRIC" id="fig|931276.5.peg.1280"/>
<dbReference type="STRING" id="36745.CLSAP_12890"/>
<dbReference type="Pfam" id="PF02021">
    <property type="entry name" value="UPF0102"/>
    <property type="match status" value="1"/>
</dbReference>
<dbReference type="KEGG" id="csr:Cspa_c13210"/>
<dbReference type="Proteomes" id="UP000011728">
    <property type="component" value="Chromosome"/>
</dbReference>
<dbReference type="GO" id="GO:0004519">
    <property type="term" value="F:endonuclease activity"/>
    <property type="evidence" value="ECO:0007669"/>
    <property type="project" value="UniProtKB-KW"/>
</dbReference>
<evidence type="ECO:0000256" key="2">
    <source>
        <dbReference type="HAMAP-Rule" id="MF_00048"/>
    </source>
</evidence>
<dbReference type="InterPro" id="IPR011335">
    <property type="entry name" value="Restrct_endonuc-II-like"/>
</dbReference>
<evidence type="ECO:0000313" key="4">
    <source>
        <dbReference type="Proteomes" id="UP000011728"/>
    </source>
</evidence>
<dbReference type="EMBL" id="CP004121">
    <property type="protein sequence ID" value="AGF55093.1"/>
    <property type="molecule type" value="Genomic_DNA"/>
</dbReference>
<dbReference type="PANTHER" id="PTHR34039:SF1">
    <property type="entry name" value="UPF0102 PROTEIN YRAN"/>
    <property type="match status" value="1"/>
</dbReference>
<accession>M1MFD9</accession>
<keyword evidence="4" id="KW-1185">Reference proteome</keyword>
<comment type="similarity">
    <text evidence="1 2">Belongs to the UPF0102 family.</text>
</comment>
<dbReference type="HAMAP" id="MF_00048">
    <property type="entry name" value="UPF0102"/>
    <property type="match status" value="1"/>
</dbReference>
<dbReference type="GO" id="GO:0003676">
    <property type="term" value="F:nucleic acid binding"/>
    <property type="evidence" value="ECO:0007669"/>
    <property type="project" value="InterPro"/>
</dbReference>